<evidence type="ECO:0000313" key="2">
    <source>
        <dbReference type="Proteomes" id="UP000187323"/>
    </source>
</evidence>
<sequence length="367" mass="43695">MKKNTQISYKILESVGGAFYHNAYDAINELIQVDSVDWSVVIEQSIKHKLLPLMWCTFKNCPDFDKIPFYIRDFMSNHYYSNANRTKLTYQHIQKITSIFEEHNVKYAVVKGLVLENQIYRNQCIKQIFDVDFVIDQKEYERVCVLLASHHILSGRMDYLTNTYKPHSRKEYLLFQLTKDHLPEHLVLTGDSVYPVIKIDITTNSDWINKGEESSNNFLAPDQLMNCEVTKGINIPTLRYEYHFLYIILHLYRHAWSYRLINRNISIRLHMFNDILLFWLNYKDFILQPLSFLLEEDDELRNRVSWVLQHTDRLFGTTIANELGCNMVRDDLNCAFGKNNQIVCWNGSIQDRLWSEKEDLLFFEMER</sequence>
<evidence type="ECO:0008006" key="3">
    <source>
        <dbReference type="Google" id="ProtNLM"/>
    </source>
</evidence>
<dbReference type="Proteomes" id="UP000187323">
    <property type="component" value="Unassembled WGS sequence"/>
</dbReference>
<dbReference type="EMBL" id="MPTO01000003">
    <property type="protein sequence ID" value="OME23559.1"/>
    <property type="molecule type" value="Genomic_DNA"/>
</dbReference>
<reference evidence="1 2" key="1">
    <citation type="submission" date="2016-10" db="EMBL/GenBank/DDBJ databases">
        <title>Paenibacillus species isolates.</title>
        <authorList>
            <person name="Beno S.M."/>
        </authorList>
    </citation>
    <scope>NUCLEOTIDE SEQUENCE [LARGE SCALE GENOMIC DNA]</scope>
    <source>
        <strain evidence="1 2">FSL H7-0918</strain>
    </source>
</reference>
<dbReference type="AlphaFoldDB" id="A0AB36JNH3"/>
<protein>
    <recommendedName>
        <fullName evidence="3">Nucleotidyltransferase</fullName>
    </recommendedName>
</protein>
<evidence type="ECO:0000313" key="1">
    <source>
        <dbReference type="EMBL" id="OME23559.1"/>
    </source>
</evidence>
<gene>
    <name evidence="1" type="ORF">BSK47_03645</name>
</gene>
<name>A0AB36JNH3_9BACL</name>
<comment type="caution">
    <text evidence="1">The sequence shown here is derived from an EMBL/GenBank/DDBJ whole genome shotgun (WGS) entry which is preliminary data.</text>
</comment>
<accession>A0AB36JNH3</accession>
<proteinExistence type="predicted"/>
<organism evidence="1 2">
    <name type="scientific">Paenibacillus odorifer</name>
    <dbReference type="NCBI Taxonomy" id="189426"/>
    <lineage>
        <taxon>Bacteria</taxon>
        <taxon>Bacillati</taxon>
        <taxon>Bacillota</taxon>
        <taxon>Bacilli</taxon>
        <taxon>Bacillales</taxon>
        <taxon>Paenibacillaceae</taxon>
        <taxon>Paenibacillus</taxon>
    </lineage>
</organism>
<dbReference type="InterPro" id="IPR039498">
    <property type="entry name" value="NTP_transf_5"/>
</dbReference>
<dbReference type="Pfam" id="PF14907">
    <property type="entry name" value="NTP_transf_5"/>
    <property type="match status" value="1"/>
</dbReference>
<dbReference type="RefSeq" id="WP_076133545.1">
    <property type="nucleotide sequence ID" value="NZ_MPTO01000003.1"/>
</dbReference>